<comment type="subunit">
    <text evidence="4 15">Heterotetramer consisting of two non-identical subunits: a beta subunit (TrpG) and a large alpha subunit (TrpE).</text>
</comment>
<dbReference type="GO" id="GO:0004049">
    <property type="term" value="F:anthranilate synthase activity"/>
    <property type="evidence" value="ECO:0007669"/>
    <property type="project" value="UniProtKB-EC"/>
</dbReference>
<dbReference type="Gene3D" id="3.60.120.10">
    <property type="entry name" value="Anthranilate synthase"/>
    <property type="match status" value="1"/>
</dbReference>
<comment type="function">
    <text evidence="13 15">Part of a heterotetrameric complex that catalyzes the two-step biosynthesis of anthranilate, an intermediate in the biosynthesis of L-tryptophan. In the first step, the glutamine-binding beta subunit (TrpG) of anthranilate synthase (AS) provides the glutamine amidotransferase activity which generates ammonia as a substrate that, along with chorismate, is used in the second step, catalyzed by the large alpha subunit of AS (TrpE) to produce anthranilate. In the absence of TrpG, TrpE can synthesize anthranilate directly from chorismate and high concentrations of ammonia.</text>
</comment>
<keyword evidence="19" id="KW-1185">Reference proteome</keyword>
<sequence>MEVRTLTLIKSSSLAEIAKIEGDALTPIAIFQRIQGQKKFLLESSLKHEEKGRYSFIGANPYKQVTSMGNEASVHDLETGENSITKGRVLDILKGLLKEVELPEVSLPFFGGAVGYLGYDVIRQYEEIGGVSVDELEMPEAHFMFYRDIICYDHAEQSVYIVALKTGDEQKEDLLDRIEEKKKQIRGNSSAEEPMKLEKLTFTPSISQHRFEQMVNTAKEAIIAGEVFQVVLSQRLMADYHSDPFLIYRKLRLSNPSPYMFYIDFTDYVVLGSSPESLIKVKNREVITNPIAGTRKRGATKEEDMFLETNLLEDEKELAEHKMLVDLGRNDIGRVCEVGSIQIPVYMKIERYKYVMHIVSEVSGILRKDVSGLDALAACLPAGTVSGAPKIRAMNLISELEDSKRGVYSGAVGYVAFNGDLDFALAIRTMVIKDNTAYVQAGAGIVYDSVPETEYEETLNKAKALLEVSG</sequence>
<dbReference type="InterPro" id="IPR005256">
    <property type="entry name" value="Anth_synth_I_PabB"/>
</dbReference>
<evidence type="ECO:0000256" key="3">
    <source>
        <dbReference type="ARBA" id="ARBA00009562"/>
    </source>
</evidence>
<evidence type="ECO:0000256" key="15">
    <source>
        <dbReference type="RuleBase" id="RU364045"/>
    </source>
</evidence>
<dbReference type="Proteomes" id="UP000264541">
    <property type="component" value="Unassembled WGS sequence"/>
</dbReference>
<comment type="pathway">
    <text evidence="2 15">Amino-acid biosynthesis; L-tryptophan biosynthesis; L-tryptophan from chorismate: step 1/5.</text>
</comment>
<gene>
    <name evidence="15" type="primary">trpE</name>
    <name evidence="18" type="ORF">D0469_04035</name>
</gene>
<evidence type="ECO:0000256" key="12">
    <source>
        <dbReference type="ARBA" id="ARBA00023239"/>
    </source>
</evidence>
<dbReference type="EC" id="4.1.3.27" evidence="5 15"/>
<keyword evidence="7 15" id="KW-0028">Amino-acid biosynthesis</keyword>
<reference evidence="18 19" key="1">
    <citation type="submission" date="2018-08" db="EMBL/GenBank/DDBJ databases">
        <title>Bacillus chawlae sp. nov., Bacillus glennii sp. nov., and Bacillus saganii sp. nov. Isolated from the Vehicle Assembly Building at Kennedy Space Center where the Viking Spacecraft were Assembled.</title>
        <authorList>
            <person name="Seuylemezian A."/>
            <person name="Vaishampayan P."/>
        </authorList>
    </citation>
    <scope>NUCLEOTIDE SEQUENCE [LARGE SCALE GENOMIC DNA]</scope>
    <source>
        <strain evidence="18 19">V47-23a</strain>
    </source>
</reference>
<keyword evidence="8 15" id="KW-0479">Metal-binding</keyword>
<evidence type="ECO:0000256" key="6">
    <source>
        <dbReference type="ARBA" id="ARBA00020653"/>
    </source>
</evidence>
<comment type="caution">
    <text evidence="18">The sequence shown here is derived from an EMBL/GenBank/DDBJ whole genome shotgun (WGS) entry which is preliminary data.</text>
</comment>
<evidence type="ECO:0000256" key="13">
    <source>
        <dbReference type="ARBA" id="ARBA00025634"/>
    </source>
</evidence>
<dbReference type="InterPro" id="IPR006805">
    <property type="entry name" value="Anth_synth_I_N"/>
</dbReference>
<evidence type="ECO:0000256" key="1">
    <source>
        <dbReference type="ARBA" id="ARBA00001946"/>
    </source>
</evidence>
<evidence type="ECO:0000313" key="19">
    <source>
        <dbReference type="Proteomes" id="UP000264541"/>
    </source>
</evidence>
<name>A0A372LTR8_9BACI</name>
<comment type="similarity">
    <text evidence="3 15">Belongs to the anthranilate synthase component I family.</text>
</comment>
<evidence type="ECO:0000256" key="8">
    <source>
        <dbReference type="ARBA" id="ARBA00022723"/>
    </source>
</evidence>
<evidence type="ECO:0000256" key="9">
    <source>
        <dbReference type="ARBA" id="ARBA00022822"/>
    </source>
</evidence>
<evidence type="ECO:0000256" key="4">
    <source>
        <dbReference type="ARBA" id="ARBA00011575"/>
    </source>
</evidence>
<dbReference type="Pfam" id="PF00425">
    <property type="entry name" value="Chorismate_bind"/>
    <property type="match status" value="1"/>
</dbReference>
<dbReference type="InterPro" id="IPR015890">
    <property type="entry name" value="Chorismate_C"/>
</dbReference>
<dbReference type="GO" id="GO:0046872">
    <property type="term" value="F:metal ion binding"/>
    <property type="evidence" value="ECO:0007669"/>
    <property type="project" value="UniProtKB-KW"/>
</dbReference>
<evidence type="ECO:0000256" key="10">
    <source>
        <dbReference type="ARBA" id="ARBA00022842"/>
    </source>
</evidence>
<dbReference type="AlphaFoldDB" id="A0A372LTR8"/>
<protein>
    <recommendedName>
        <fullName evidence="6 15">Anthranilate synthase component 1</fullName>
        <ecNumber evidence="5 15">4.1.3.27</ecNumber>
    </recommendedName>
</protein>
<dbReference type="RefSeq" id="WP_117325429.1">
    <property type="nucleotide sequence ID" value="NZ_QVTE01000008.1"/>
</dbReference>
<comment type="catalytic activity">
    <reaction evidence="14 15">
        <text>chorismate + L-glutamine = anthranilate + pyruvate + L-glutamate + H(+)</text>
        <dbReference type="Rhea" id="RHEA:21732"/>
        <dbReference type="ChEBI" id="CHEBI:15361"/>
        <dbReference type="ChEBI" id="CHEBI:15378"/>
        <dbReference type="ChEBI" id="CHEBI:16567"/>
        <dbReference type="ChEBI" id="CHEBI:29748"/>
        <dbReference type="ChEBI" id="CHEBI:29985"/>
        <dbReference type="ChEBI" id="CHEBI:58359"/>
        <dbReference type="EC" id="4.1.3.27"/>
    </reaction>
</comment>
<keyword evidence="10 15" id="KW-0460">Magnesium</keyword>
<organism evidence="18 19">
    <name type="scientific">Peribacillus saganii</name>
    <dbReference type="NCBI Taxonomy" id="2303992"/>
    <lineage>
        <taxon>Bacteria</taxon>
        <taxon>Bacillati</taxon>
        <taxon>Bacillota</taxon>
        <taxon>Bacilli</taxon>
        <taxon>Bacillales</taxon>
        <taxon>Bacillaceae</taxon>
        <taxon>Peribacillus</taxon>
    </lineage>
</organism>
<comment type="cofactor">
    <cofactor evidence="1 15">
        <name>Mg(2+)</name>
        <dbReference type="ChEBI" id="CHEBI:18420"/>
    </cofactor>
</comment>
<evidence type="ECO:0000256" key="14">
    <source>
        <dbReference type="ARBA" id="ARBA00047683"/>
    </source>
</evidence>
<evidence type="ECO:0000256" key="7">
    <source>
        <dbReference type="ARBA" id="ARBA00022605"/>
    </source>
</evidence>
<dbReference type="SUPFAM" id="SSF56322">
    <property type="entry name" value="ADC synthase"/>
    <property type="match status" value="1"/>
</dbReference>
<feature type="domain" description="Anthranilate synthase component I N-terminal" evidence="17">
    <location>
        <begin position="23"/>
        <end position="161"/>
    </location>
</feature>
<evidence type="ECO:0000256" key="11">
    <source>
        <dbReference type="ARBA" id="ARBA00023141"/>
    </source>
</evidence>
<dbReference type="OrthoDB" id="9803598at2"/>
<keyword evidence="9 15" id="KW-0822">Tryptophan biosynthesis</keyword>
<dbReference type="PANTHER" id="PTHR11236">
    <property type="entry name" value="AMINOBENZOATE/ANTHRANILATE SYNTHASE"/>
    <property type="match status" value="1"/>
</dbReference>
<keyword evidence="11 15" id="KW-0057">Aromatic amino acid biosynthesis</keyword>
<keyword evidence="12 15" id="KW-0456">Lyase</keyword>
<evidence type="ECO:0000259" key="17">
    <source>
        <dbReference type="Pfam" id="PF04715"/>
    </source>
</evidence>
<feature type="domain" description="Chorismate-utilising enzyme C-terminal" evidence="16">
    <location>
        <begin position="208"/>
        <end position="461"/>
    </location>
</feature>
<dbReference type="PANTHER" id="PTHR11236:SF48">
    <property type="entry name" value="ISOCHORISMATE SYNTHASE MENF"/>
    <property type="match status" value="1"/>
</dbReference>
<accession>A0A372LTR8</accession>
<dbReference type="InterPro" id="IPR019999">
    <property type="entry name" value="Anth_synth_I-like"/>
</dbReference>
<dbReference type="InterPro" id="IPR005801">
    <property type="entry name" value="ADC_synthase"/>
</dbReference>
<dbReference type="GO" id="GO:0000162">
    <property type="term" value="P:L-tryptophan biosynthetic process"/>
    <property type="evidence" value="ECO:0007669"/>
    <property type="project" value="UniProtKB-UniPathway"/>
</dbReference>
<dbReference type="UniPathway" id="UPA00035">
    <property type="reaction ID" value="UER00040"/>
</dbReference>
<evidence type="ECO:0000259" key="16">
    <source>
        <dbReference type="Pfam" id="PF00425"/>
    </source>
</evidence>
<evidence type="ECO:0000313" key="18">
    <source>
        <dbReference type="EMBL" id="RFU71202.1"/>
    </source>
</evidence>
<dbReference type="PRINTS" id="PR00095">
    <property type="entry name" value="ANTSNTHASEI"/>
</dbReference>
<evidence type="ECO:0000256" key="5">
    <source>
        <dbReference type="ARBA" id="ARBA00012266"/>
    </source>
</evidence>
<dbReference type="NCBIfam" id="TIGR00564">
    <property type="entry name" value="trpE_most"/>
    <property type="match status" value="1"/>
</dbReference>
<evidence type="ECO:0000256" key="2">
    <source>
        <dbReference type="ARBA" id="ARBA00004873"/>
    </source>
</evidence>
<proteinExistence type="inferred from homology"/>
<dbReference type="Pfam" id="PF04715">
    <property type="entry name" value="Anth_synt_I_N"/>
    <property type="match status" value="1"/>
</dbReference>
<dbReference type="EMBL" id="QVTE01000008">
    <property type="protein sequence ID" value="RFU71202.1"/>
    <property type="molecule type" value="Genomic_DNA"/>
</dbReference>